<keyword evidence="9" id="KW-1185">Reference proteome</keyword>
<dbReference type="InterPro" id="IPR011598">
    <property type="entry name" value="bHLH_dom"/>
</dbReference>
<gene>
    <name evidence="8" type="primary">BHLH121_0</name>
    <name evidence="8" type="ORF">A4A49_16521</name>
</gene>
<name>A0A314L303_NICAT</name>
<dbReference type="InterPro" id="IPR057075">
    <property type="entry name" value="bHLH_IRO3"/>
</dbReference>
<dbReference type="SMR" id="A0A314L303"/>
<evidence type="ECO:0000256" key="2">
    <source>
        <dbReference type="ARBA" id="ARBA00023015"/>
    </source>
</evidence>
<dbReference type="GO" id="GO:0046983">
    <property type="term" value="F:protein dimerization activity"/>
    <property type="evidence" value="ECO:0007669"/>
    <property type="project" value="InterPro"/>
</dbReference>
<dbReference type="SUPFAM" id="SSF47459">
    <property type="entry name" value="HLH, helix-loop-helix DNA-binding domain"/>
    <property type="match status" value="1"/>
</dbReference>
<keyword evidence="5" id="KW-0539">Nucleus</keyword>
<dbReference type="GO" id="GO:0003700">
    <property type="term" value="F:DNA-binding transcription factor activity"/>
    <property type="evidence" value="ECO:0007669"/>
    <property type="project" value="InterPro"/>
</dbReference>
<feature type="region of interest" description="Disordered" evidence="6">
    <location>
        <begin position="275"/>
        <end position="385"/>
    </location>
</feature>
<dbReference type="PANTHER" id="PTHR47001">
    <property type="entry name" value="TRANSCRIPTION FACTOR BHLH121"/>
    <property type="match status" value="1"/>
</dbReference>
<dbReference type="CDD" id="cd11446">
    <property type="entry name" value="bHLH_AtILR3_like"/>
    <property type="match status" value="1"/>
</dbReference>
<keyword evidence="3" id="KW-0238">DNA-binding</keyword>
<feature type="region of interest" description="Disordered" evidence="6">
    <location>
        <begin position="71"/>
        <end position="115"/>
    </location>
</feature>
<sequence>VNGGILHRKCSAETKYCVCLTRVTPNICWKHNYSVTVTSLNSSPSISKFGRRCIIPISQSQLRMDELKCQTSYQSNHIPNPSVSDSTQLPPDSRPEAELKDSIAARKVQKADREKLRRDRLNEQFTELGNTLDPERPKNDKASILSDTIQVLKDLTAQVSKLKSEYAALTDESRELTQEKTDLREEKASLKSDIESLNAQYQQRLRTMYPWAGMDPSMVMHPPSYSYPVPVPIPTGAIPMHPSLQPYPFFGNQNPAAIPNPCSPFVQYMAPSTLMEQQPAQQISPVMQPSNRTHGSGRHDSRNKSSDQGESRIEKYEDSNEVATNLELKTPGPASEQELSSGQRISRKLSSKDNSLTDGSSSSRCSSSHSVQALSSNSLVRGKKT</sequence>
<dbReference type="GO" id="GO:0006879">
    <property type="term" value="P:intracellular iron ion homeostasis"/>
    <property type="evidence" value="ECO:0007669"/>
    <property type="project" value="InterPro"/>
</dbReference>
<evidence type="ECO:0000256" key="3">
    <source>
        <dbReference type="ARBA" id="ARBA00023125"/>
    </source>
</evidence>
<dbReference type="STRING" id="49451.A0A314L303"/>
<feature type="compositionally biased region" description="Low complexity" evidence="6">
    <location>
        <begin position="356"/>
        <end position="370"/>
    </location>
</feature>
<evidence type="ECO:0000256" key="1">
    <source>
        <dbReference type="ARBA" id="ARBA00004123"/>
    </source>
</evidence>
<dbReference type="PANTHER" id="PTHR47001:SF1">
    <property type="entry name" value="TRANSCRIPTION FACTOR BHLH11"/>
    <property type="match status" value="1"/>
</dbReference>
<keyword evidence="2" id="KW-0805">Transcription regulation</keyword>
<feature type="compositionally biased region" description="Polar residues" evidence="6">
    <location>
        <begin position="71"/>
        <end position="90"/>
    </location>
</feature>
<feature type="compositionally biased region" description="Basic and acidic residues" evidence="6">
    <location>
        <begin position="297"/>
        <end position="318"/>
    </location>
</feature>
<keyword evidence="4" id="KW-0804">Transcription</keyword>
<protein>
    <submittedName>
        <fullName evidence="8">Transcription factor bhlh121</fullName>
    </submittedName>
</protein>
<evidence type="ECO:0000259" key="7">
    <source>
        <dbReference type="PROSITE" id="PS50888"/>
    </source>
</evidence>
<dbReference type="PROSITE" id="PS50888">
    <property type="entry name" value="BHLH"/>
    <property type="match status" value="1"/>
</dbReference>
<dbReference type="Gramene" id="OIT35882">
    <property type="protein sequence ID" value="OIT35882"/>
    <property type="gene ID" value="A4A49_16521"/>
</dbReference>
<dbReference type="InterPro" id="IPR044579">
    <property type="entry name" value="bHLH11/121"/>
</dbReference>
<dbReference type="Pfam" id="PF23177">
    <property type="entry name" value="bHLH_IRO3"/>
    <property type="match status" value="1"/>
</dbReference>
<dbReference type="GO" id="GO:0005634">
    <property type="term" value="C:nucleus"/>
    <property type="evidence" value="ECO:0007669"/>
    <property type="project" value="UniProtKB-SubCell"/>
</dbReference>
<feature type="compositionally biased region" description="Polar residues" evidence="6">
    <location>
        <begin position="275"/>
        <end position="294"/>
    </location>
</feature>
<dbReference type="Proteomes" id="UP000187609">
    <property type="component" value="Unassembled WGS sequence"/>
</dbReference>
<evidence type="ECO:0000256" key="5">
    <source>
        <dbReference type="ARBA" id="ARBA00023242"/>
    </source>
</evidence>
<comment type="caution">
    <text evidence="8">The sequence shown here is derived from an EMBL/GenBank/DDBJ whole genome shotgun (WGS) entry which is preliminary data.</text>
</comment>
<accession>A0A314L303</accession>
<organism evidence="8 9">
    <name type="scientific">Nicotiana attenuata</name>
    <name type="common">Coyote tobacco</name>
    <dbReference type="NCBI Taxonomy" id="49451"/>
    <lineage>
        <taxon>Eukaryota</taxon>
        <taxon>Viridiplantae</taxon>
        <taxon>Streptophyta</taxon>
        <taxon>Embryophyta</taxon>
        <taxon>Tracheophyta</taxon>
        <taxon>Spermatophyta</taxon>
        <taxon>Magnoliopsida</taxon>
        <taxon>eudicotyledons</taxon>
        <taxon>Gunneridae</taxon>
        <taxon>Pentapetalae</taxon>
        <taxon>asterids</taxon>
        <taxon>lamiids</taxon>
        <taxon>Solanales</taxon>
        <taxon>Solanaceae</taxon>
        <taxon>Nicotianoideae</taxon>
        <taxon>Nicotianeae</taxon>
        <taxon>Nicotiana</taxon>
    </lineage>
</organism>
<feature type="domain" description="BHLH" evidence="7">
    <location>
        <begin position="105"/>
        <end position="155"/>
    </location>
</feature>
<dbReference type="EMBL" id="MJEQ01000501">
    <property type="protein sequence ID" value="OIT35882.1"/>
    <property type="molecule type" value="Genomic_DNA"/>
</dbReference>
<reference evidence="8" key="1">
    <citation type="submission" date="2016-11" db="EMBL/GenBank/DDBJ databases">
        <title>The genome of Nicotiana attenuata.</title>
        <authorList>
            <person name="Xu S."/>
            <person name="Brockmoeller T."/>
            <person name="Gaquerel E."/>
            <person name="Navarro A."/>
            <person name="Kuhl H."/>
            <person name="Gase K."/>
            <person name="Ling Z."/>
            <person name="Zhou W."/>
            <person name="Kreitzer C."/>
            <person name="Stanke M."/>
            <person name="Tang H."/>
            <person name="Lyons E."/>
            <person name="Pandey P."/>
            <person name="Pandey S.P."/>
            <person name="Timmermann B."/>
            <person name="Baldwin I.T."/>
        </authorList>
    </citation>
    <scope>NUCLEOTIDE SEQUENCE [LARGE SCALE GENOMIC DNA]</scope>
    <source>
        <strain evidence="8">UT</strain>
    </source>
</reference>
<evidence type="ECO:0000256" key="6">
    <source>
        <dbReference type="SAM" id="MobiDB-lite"/>
    </source>
</evidence>
<dbReference type="GO" id="GO:0003677">
    <property type="term" value="F:DNA binding"/>
    <property type="evidence" value="ECO:0007669"/>
    <property type="project" value="UniProtKB-KW"/>
</dbReference>
<dbReference type="AlphaFoldDB" id="A0A314L303"/>
<evidence type="ECO:0000313" key="9">
    <source>
        <dbReference type="Proteomes" id="UP000187609"/>
    </source>
</evidence>
<evidence type="ECO:0000256" key="4">
    <source>
        <dbReference type="ARBA" id="ARBA00023163"/>
    </source>
</evidence>
<feature type="non-terminal residue" evidence="8">
    <location>
        <position position="1"/>
    </location>
</feature>
<feature type="compositionally biased region" description="Basic and acidic residues" evidence="6">
    <location>
        <begin position="93"/>
        <end position="115"/>
    </location>
</feature>
<comment type="subcellular location">
    <subcellularLocation>
        <location evidence="1">Nucleus</location>
    </subcellularLocation>
</comment>
<dbReference type="Gene3D" id="4.10.280.10">
    <property type="entry name" value="Helix-loop-helix DNA-binding domain"/>
    <property type="match status" value="1"/>
</dbReference>
<proteinExistence type="predicted"/>
<dbReference type="InterPro" id="IPR036638">
    <property type="entry name" value="HLH_DNA-bd_sf"/>
</dbReference>
<dbReference type="SMART" id="SM00353">
    <property type="entry name" value="HLH"/>
    <property type="match status" value="1"/>
</dbReference>
<evidence type="ECO:0000313" key="8">
    <source>
        <dbReference type="EMBL" id="OIT35882.1"/>
    </source>
</evidence>